<dbReference type="AlphaFoldDB" id="A0A6J8EJG6"/>
<dbReference type="EMBL" id="CACVKT020009135">
    <property type="protein sequence ID" value="CAC5420427.1"/>
    <property type="molecule type" value="Genomic_DNA"/>
</dbReference>
<accession>A0A6J8EJG6</accession>
<reference evidence="1 2" key="1">
    <citation type="submission" date="2020-06" db="EMBL/GenBank/DDBJ databases">
        <authorList>
            <person name="Li R."/>
            <person name="Bekaert M."/>
        </authorList>
    </citation>
    <scope>NUCLEOTIDE SEQUENCE [LARGE SCALE GENOMIC DNA]</scope>
    <source>
        <strain evidence="2">wild</strain>
    </source>
</reference>
<organism evidence="1 2">
    <name type="scientific">Mytilus coruscus</name>
    <name type="common">Sea mussel</name>
    <dbReference type="NCBI Taxonomy" id="42192"/>
    <lineage>
        <taxon>Eukaryota</taxon>
        <taxon>Metazoa</taxon>
        <taxon>Spiralia</taxon>
        <taxon>Lophotrochozoa</taxon>
        <taxon>Mollusca</taxon>
        <taxon>Bivalvia</taxon>
        <taxon>Autobranchia</taxon>
        <taxon>Pteriomorphia</taxon>
        <taxon>Mytilida</taxon>
        <taxon>Mytiloidea</taxon>
        <taxon>Mytilidae</taxon>
        <taxon>Mytilinae</taxon>
        <taxon>Mytilus</taxon>
    </lineage>
</organism>
<keyword evidence="2" id="KW-1185">Reference proteome</keyword>
<dbReference type="Proteomes" id="UP000507470">
    <property type="component" value="Unassembled WGS sequence"/>
</dbReference>
<proteinExistence type="predicted"/>
<evidence type="ECO:0000313" key="1">
    <source>
        <dbReference type="EMBL" id="CAC5420427.1"/>
    </source>
</evidence>
<protein>
    <submittedName>
        <fullName evidence="1">Uncharacterized protein</fullName>
    </submittedName>
</protein>
<evidence type="ECO:0000313" key="2">
    <source>
        <dbReference type="Proteomes" id="UP000507470"/>
    </source>
</evidence>
<gene>
    <name evidence="1" type="ORF">MCOR_52648</name>
</gene>
<sequence>MGVHSSFNLQCPVNLQREIRAKERCNVTSPEFMCLLDDNTKEFRELCSTESKFQGPGFKLVIRGKLDRERCEKERYQPFIFRTERNTNCVFSKSNCTEEGQIISDIEDSSSDQKCRCDYTRGFDFVAVPKSLCYCTPSEEDCSCYLRSCAKHQVFTPDYTCISINDWTGKFICDEIEGRTYMTTDSGDSVKFEFKQKGT</sequence>
<name>A0A6J8EJG6_MYTCO</name>